<comment type="similarity">
    <text evidence="1">Belongs to the peptidase C15 family.</text>
</comment>
<evidence type="ECO:0000256" key="3">
    <source>
        <dbReference type="ARBA" id="ARBA00022801"/>
    </source>
</evidence>
<keyword evidence="4" id="KW-0788">Thiol protease</keyword>
<keyword evidence="6" id="KW-1185">Reference proteome</keyword>
<dbReference type="GO" id="GO:0006508">
    <property type="term" value="P:proteolysis"/>
    <property type="evidence" value="ECO:0007669"/>
    <property type="project" value="UniProtKB-KW"/>
</dbReference>
<name>A0A1L9QKQ4_9CYAN</name>
<evidence type="ECO:0000313" key="5">
    <source>
        <dbReference type="EMBL" id="OJJ17373.1"/>
    </source>
</evidence>
<proteinExistence type="inferred from homology"/>
<dbReference type="Pfam" id="PF01470">
    <property type="entry name" value="Peptidase_C15"/>
    <property type="match status" value="1"/>
</dbReference>
<dbReference type="InterPro" id="IPR036440">
    <property type="entry name" value="Peptidase_C15-like_sf"/>
</dbReference>
<evidence type="ECO:0008006" key="7">
    <source>
        <dbReference type="Google" id="ProtNLM"/>
    </source>
</evidence>
<protein>
    <recommendedName>
        <fullName evidence="7">Peptidase C15</fullName>
    </recommendedName>
</protein>
<dbReference type="SUPFAM" id="SSF53182">
    <property type="entry name" value="Pyrrolidone carboxyl peptidase (pyroglutamate aminopeptidase)"/>
    <property type="match status" value="1"/>
</dbReference>
<dbReference type="Gene3D" id="3.40.630.20">
    <property type="entry name" value="Peptidase C15, pyroglutamyl peptidase I-like"/>
    <property type="match status" value="2"/>
</dbReference>
<comment type="caution">
    <text evidence="5">The sequence shown here is derived from an EMBL/GenBank/DDBJ whole genome shotgun (WGS) entry which is preliminary data.</text>
</comment>
<dbReference type="GO" id="GO:0008234">
    <property type="term" value="F:cysteine-type peptidase activity"/>
    <property type="evidence" value="ECO:0007669"/>
    <property type="project" value="UniProtKB-KW"/>
</dbReference>
<dbReference type="EMBL" id="MLAW01000060">
    <property type="protein sequence ID" value="OJJ17373.1"/>
    <property type="molecule type" value="Genomic_DNA"/>
</dbReference>
<dbReference type="InterPro" id="IPR016125">
    <property type="entry name" value="Peptidase_C15-like"/>
</dbReference>
<sequence length="170" mass="19554">MTIPFLLTSFTTWKPHQNSNSSDDLLERMGQYYPHPERLSLLRKLPVDSQQAIAQTLFNLHSTQPAWVLCCGMAENRDRLSIESNATQKDKILRPAIDLKLLIGGLDRVYISDYAGRFVCEDLYYGVLQEINTLNLPTRALFIHVPILRPDNEKAIINSFIEILHRLECQ</sequence>
<dbReference type="AlphaFoldDB" id="A0A1L9QKQ4"/>
<dbReference type="STRING" id="1925591.BI308_23030"/>
<dbReference type="Proteomes" id="UP000183940">
    <property type="component" value="Unassembled WGS sequence"/>
</dbReference>
<keyword evidence="3" id="KW-0378">Hydrolase</keyword>
<evidence type="ECO:0000256" key="4">
    <source>
        <dbReference type="ARBA" id="ARBA00022807"/>
    </source>
</evidence>
<organism evidence="5 6">
    <name type="scientific">Roseofilum reptotaenium AO1-A</name>
    <dbReference type="NCBI Taxonomy" id="1925591"/>
    <lineage>
        <taxon>Bacteria</taxon>
        <taxon>Bacillati</taxon>
        <taxon>Cyanobacteriota</taxon>
        <taxon>Cyanophyceae</taxon>
        <taxon>Desertifilales</taxon>
        <taxon>Desertifilaceae</taxon>
        <taxon>Roseofilum</taxon>
    </lineage>
</organism>
<evidence type="ECO:0000256" key="1">
    <source>
        <dbReference type="ARBA" id="ARBA00006641"/>
    </source>
</evidence>
<keyword evidence="2" id="KW-0645">Protease</keyword>
<evidence type="ECO:0000256" key="2">
    <source>
        <dbReference type="ARBA" id="ARBA00022670"/>
    </source>
</evidence>
<evidence type="ECO:0000313" key="6">
    <source>
        <dbReference type="Proteomes" id="UP000183940"/>
    </source>
</evidence>
<accession>A0A1L9QKQ4</accession>
<gene>
    <name evidence="5" type="ORF">BI308_23030</name>
</gene>
<reference evidence="5" key="1">
    <citation type="submission" date="2016-10" db="EMBL/GenBank/DDBJ databases">
        <title>CRISPR-Cas defence system in Roseofilum reptotaenium: evidence of a bacteriophage-cyanobacterium arms race in the coral black band disease.</title>
        <authorList>
            <person name="Buerger P."/>
            <person name="Wood-Charlson E.M."/>
            <person name="Weynberg K.D."/>
            <person name="Willis B."/>
            <person name="Van Oppen M.J."/>
        </authorList>
    </citation>
    <scope>NUCLEOTIDE SEQUENCE [LARGE SCALE GENOMIC DNA]</scope>
    <source>
        <strain evidence="5">AO1-A</strain>
    </source>
</reference>